<sequence length="244" mass="24756">MGFFDRLFGGGRKDRGQGEAPMAQPAPAPAQTAPPAPAPAAAPAPPAMPPAPPAAAPSPAPVNPGEQPPAQPGAPASGGQTLSAADEQALKRYQYMLQTAPPDQIEKAHEEAFAKLTPEQRKELLARLSKGNPADKPADDSPQALARSATRTEMREPGSLQKVVGGEGAGMGKGGAALGMGAALLGGVAAGVVGTAVFNSLFDENSFQQWDSAAEGLIPDVEIPEVGDFFGFDGDSGGGFFDDF</sequence>
<proteinExistence type="predicted"/>
<dbReference type="AlphaFoldDB" id="K6VMX2"/>
<keyword evidence="3" id="KW-1185">Reference proteome</keyword>
<feature type="region of interest" description="Disordered" evidence="1">
    <location>
        <begin position="1"/>
        <end position="87"/>
    </location>
</feature>
<dbReference type="EMBL" id="BAGZ01000002">
    <property type="protein sequence ID" value="GAB76725.1"/>
    <property type="molecule type" value="Genomic_DNA"/>
</dbReference>
<dbReference type="Proteomes" id="UP000008495">
    <property type="component" value="Unassembled WGS sequence"/>
</dbReference>
<feature type="compositionally biased region" description="Pro residues" evidence="1">
    <location>
        <begin position="24"/>
        <end position="72"/>
    </location>
</feature>
<gene>
    <name evidence="2" type="ORF">AUCHE_02_00860</name>
</gene>
<accession>K6VMX2</accession>
<name>K6VMX2_9MICO</name>
<evidence type="ECO:0000256" key="1">
    <source>
        <dbReference type="SAM" id="MobiDB-lite"/>
    </source>
</evidence>
<reference evidence="2 3" key="1">
    <citation type="submission" date="2012-08" db="EMBL/GenBank/DDBJ databases">
        <title>Whole genome shotgun sequence of Austwickia chelonae NBRC 105200.</title>
        <authorList>
            <person name="Yoshida I."/>
            <person name="Hosoyama A."/>
            <person name="Tsuchikane K."/>
            <person name="Katsumata H."/>
            <person name="Ando Y."/>
            <person name="Ohji S."/>
            <person name="Hamada M."/>
            <person name="Tamura T."/>
            <person name="Yamazoe A."/>
            <person name="Yamazaki S."/>
            <person name="Fujita N."/>
        </authorList>
    </citation>
    <scope>NUCLEOTIDE SEQUENCE [LARGE SCALE GENOMIC DNA]</scope>
    <source>
        <strain evidence="2 3">NBRC 105200</strain>
    </source>
</reference>
<dbReference type="STRING" id="100225.SAMN05421595_1857"/>
<evidence type="ECO:0000313" key="2">
    <source>
        <dbReference type="EMBL" id="GAB76725.1"/>
    </source>
</evidence>
<comment type="caution">
    <text evidence="2">The sequence shown here is derived from an EMBL/GenBank/DDBJ whole genome shotgun (WGS) entry which is preliminary data.</text>
</comment>
<dbReference type="OrthoDB" id="5520269at2"/>
<evidence type="ECO:0000313" key="3">
    <source>
        <dbReference type="Proteomes" id="UP000008495"/>
    </source>
</evidence>
<feature type="region of interest" description="Disordered" evidence="1">
    <location>
        <begin position="128"/>
        <end position="166"/>
    </location>
</feature>
<dbReference type="eggNOG" id="ENOG5030I7M">
    <property type="taxonomic scope" value="Bacteria"/>
</dbReference>
<evidence type="ECO:0008006" key="4">
    <source>
        <dbReference type="Google" id="ProtNLM"/>
    </source>
</evidence>
<organism evidence="2 3">
    <name type="scientific">Austwickia chelonae NBRC 105200</name>
    <dbReference type="NCBI Taxonomy" id="1184607"/>
    <lineage>
        <taxon>Bacteria</taxon>
        <taxon>Bacillati</taxon>
        <taxon>Actinomycetota</taxon>
        <taxon>Actinomycetes</taxon>
        <taxon>Micrococcales</taxon>
        <taxon>Dermatophilaceae</taxon>
        <taxon>Austwickia</taxon>
    </lineage>
</organism>
<protein>
    <recommendedName>
        <fullName evidence="4">Cation-transporting ATPase</fullName>
    </recommendedName>
</protein>